<feature type="transmembrane region" description="Helical" evidence="6">
    <location>
        <begin position="125"/>
        <end position="146"/>
    </location>
</feature>
<keyword evidence="3 6" id="KW-1133">Transmembrane helix</keyword>
<dbReference type="Pfam" id="PF00892">
    <property type="entry name" value="EamA"/>
    <property type="match status" value="2"/>
</dbReference>
<dbReference type="InterPro" id="IPR037185">
    <property type="entry name" value="EmrE-like"/>
</dbReference>
<dbReference type="GO" id="GO:0016020">
    <property type="term" value="C:membrane"/>
    <property type="evidence" value="ECO:0007669"/>
    <property type="project" value="UniProtKB-SubCell"/>
</dbReference>
<evidence type="ECO:0000256" key="3">
    <source>
        <dbReference type="ARBA" id="ARBA00022989"/>
    </source>
</evidence>
<dbReference type="OrthoDB" id="306876at2759"/>
<dbReference type="EMBL" id="KN839953">
    <property type="protein sequence ID" value="KIJ58327.1"/>
    <property type="molecule type" value="Genomic_DNA"/>
</dbReference>
<accession>A0A0C9W7E0</accession>
<feature type="transmembrane region" description="Helical" evidence="6">
    <location>
        <begin position="289"/>
        <end position="309"/>
    </location>
</feature>
<protein>
    <recommendedName>
        <fullName evidence="7">EamA domain-containing protein</fullName>
    </recommendedName>
</protein>
<feature type="transmembrane region" description="Helical" evidence="6">
    <location>
        <begin position="96"/>
        <end position="113"/>
    </location>
</feature>
<evidence type="ECO:0000256" key="2">
    <source>
        <dbReference type="ARBA" id="ARBA00022692"/>
    </source>
</evidence>
<feature type="compositionally biased region" description="Polar residues" evidence="5">
    <location>
        <begin position="412"/>
        <end position="422"/>
    </location>
</feature>
<dbReference type="HOGENOM" id="CLU_032828_4_1_1"/>
<feature type="transmembrane region" description="Helical" evidence="6">
    <location>
        <begin position="56"/>
        <end position="76"/>
    </location>
</feature>
<evidence type="ECO:0000313" key="8">
    <source>
        <dbReference type="EMBL" id="KIJ58327.1"/>
    </source>
</evidence>
<dbReference type="SUPFAM" id="SSF103481">
    <property type="entry name" value="Multidrug resistance efflux transporter EmrE"/>
    <property type="match status" value="2"/>
</dbReference>
<organism evidence="8 9">
    <name type="scientific">Hydnomerulius pinastri MD-312</name>
    <dbReference type="NCBI Taxonomy" id="994086"/>
    <lineage>
        <taxon>Eukaryota</taxon>
        <taxon>Fungi</taxon>
        <taxon>Dikarya</taxon>
        <taxon>Basidiomycota</taxon>
        <taxon>Agaricomycotina</taxon>
        <taxon>Agaricomycetes</taxon>
        <taxon>Agaricomycetidae</taxon>
        <taxon>Boletales</taxon>
        <taxon>Boletales incertae sedis</taxon>
        <taxon>Leucogyrophana</taxon>
    </lineage>
</organism>
<dbReference type="InterPro" id="IPR000620">
    <property type="entry name" value="EamA_dom"/>
</dbReference>
<name>A0A0C9W7E0_9AGAM</name>
<sequence>MSVKNAYLALTQEPIEVGDGHQVQPTTSGSGFARSFTGRLEFPAGWAEKRAQVANFVANNAGLLLVMCAQFFFASMNLSVKLLEGLETPTPTVELITVRMAITVCCCMVYMVANKIPDPFLGPKGVRGLLVARGFAGFFGLFGMYYSLNYLSLADATVLTFLGPFTTALAGYLILKETYSKREAIGGVCSLVGVILIARPPFLFGNGGDASSTSDVVSDITPFERLRAVGSALIGVAGGTATLISMRAIGKRAHPMHVMTFFSFWCVVVGAATMMVIDEPVVFPMTWQWIVLLLVIGLLGVAAQILLTMGLQRETATRSAMGSYCQLLFAAVLQFVVFGTVPSLSSLAGAAIIMAAAAYSVLSKQKAPDQNSIALRTIPEDDVEEGLLAQRGSGEAPDGPTGSGPNDDESIGRSSVELNLQPRSRLGAVV</sequence>
<feature type="transmembrane region" description="Helical" evidence="6">
    <location>
        <begin position="184"/>
        <end position="205"/>
    </location>
</feature>
<evidence type="ECO:0000256" key="4">
    <source>
        <dbReference type="ARBA" id="ARBA00023136"/>
    </source>
</evidence>
<feature type="transmembrane region" description="Helical" evidence="6">
    <location>
        <begin position="225"/>
        <end position="246"/>
    </location>
</feature>
<feature type="transmembrane region" description="Helical" evidence="6">
    <location>
        <begin position="258"/>
        <end position="277"/>
    </location>
</feature>
<evidence type="ECO:0000256" key="1">
    <source>
        <dbReference type="ARBA" id="ARBA00004141"/>
    </source>
</evidence>
<keyword evidence="9" id="KW-1185">Reference proteome</keyword>
<evidence type="ECO:0000259" key="7">
    <source>
        <dbReference type="Pfam" id="PF00892"/>
    </source>
</evidence>
<reference evidence="8 9" key="1">
    <citation type="submission" date="2014-04" db="EMBL/GenBank/DDBJ databases">
        <title>Evolutionary Origins and Diversification of the Mycorrhizal Mutualists.</title>
        <authorList>
            <consortium name="DOE Joint Genome Institute"/>
            <consortium name="Mycorrhizal Genomics Consortium"/>
            <person name="Kohler A."/>
            <person name="Kuo A."/>
            <person name="Nagy L.G."/>
            <person name="Floudas D."/>
            <person name="Copeland A."/>
            <person name="Barry K.W."/>
            <person name="Cichocki N."/>
            <person name="Veneault-Fourrey C."/>
            <person name="LaButti K."/>
            <person name="Lindquist E.A."/>
            <person name="Lipzen A."/>
            <person name="Lundell T."/>
            <person name="Morin E."/>
            <person name="Murat C."/>
            <person name="Riley R."/>
            <person name="Ohm R."/>
            <person name="Sun H."/>
            <person name="Tunlid A."/>
            <person name="Henrissat B."/>
            <person name="Grigoriev I.V."/>
            <person name="Hibbett D.S."/>
            <person name="Martin F."/>
        </authorList>
    </citation>
    <scope>NUCLEOTIDE SEQUENCE [LARGE SCALE GENOMIC DNA]</scope>
    <source>
        <strain evidence="8 9">MD-312</strain>
    </source>
</reference>
<evidence type="ECO:0000313" key="9">
    <source>
        <dbReference type="Proteomes" id="UP000053820"/>
    </source>
</evidence>
<dbReference type="AlphaFoldDB" id="A0A0C9W7E0"/>
<dbReference type="PANTHER" id="PTHR22911:SF6">
    <property type="entry name" value="SOLUTE CARRIER FAMILY 35 MEMBER G1"/>
    <property type="match status" value="1"/>
</dbReference>
<feature type="region of interest" description="Disordered" evidence="5">
    <location>
        <begin position="387"/>
        <end position="430"/>
    </location>
</feature>
<feature type="transmembrane region" description="Helical" evidence="6">
    <location>
        <begin position="321"/>
        <end position="338"/>
    </location>
</feature>
<dbReference type="Proteomes" id="UP000053820">
    <property type="component" value="Unassembled WGS sequence"/>
</dbReference>
<proteinExistence type="predicted"/>
<keyword evidence="2 6" id="KW-0812">Transmembrane</keyword>
<feature type="domain" description="EamA" evidence="7">
    <location>
        <begin position="61"/>
        <end position="198"/>
    </location>
</feature>
<keyword evidence="4 6" id="KW-0472">Membrane</keyword>
<comment type="subcellular location">
    <subcellularLocation>
        <location evidence="1">Membrane</location>
        <topology evidence="1">Multi-pass membrane protein</topology>
    </subcellularLocation>
</comment>
<gene>
    <name evidence="8" type="ORF">HYDPIDRAFT_44511</name>
</gene>
<feature type="transmembrane region" description="Helical" evidence="6">
    <location>
        <begin position="158"/>
        <end position="175"/>
    </location>
</feature>
<evidence type="ECO:0000256" key="5">
    <source>
        <dbReference type="SAM" id="MobiDB-lite"/>
    </source>
</evidence>
<evidence type="ECO:0000256" key="6">
    <source>
        <dbReference type="SAM" id="Phobius"/>
    </source>
</evidence>
<feature type="domain" description="EamA" evidence="7">
    <location>
        <begin position="239"/>
        <end position="359"/>
    </location>
</feature>
<feature type="transmembrane region" description="Helical" evidence="6">
    <location>
        <begin position="344"/>
        <end position="362"/>
    </location>
</feature>
<dbReference type="PANTHER" id="PTHR22911">
    <property type="entry name" value="ACYL-MALONYL CONDENSING ENZYME-RELATED"/>
    <property type="match status" value="1"/>
</dbReference>